<reference evidence="2" key="1">
    <citation type="submission" date="2020-08" db="EMBL/GenBank/DDBJ databases">
        <title>Bridging the membrane lipid divide: bacteria of the FCB group superphylum have the potential to synthesize archaeal ether lipids.</title>
        <authorList>
            <person name="Villanueva L."/>
            <person name="von Meijenfeldt F.A.B."/>
            <person name="Westbye A.B."/>
            <person name="Yadav S."/>
            <person name="Hopmans E.C."/>
            <person name="Dutilh B.E."/>
            <person name="Sinninghe Damste J.S."/>
        </authorList>
    </citation>
    <scope>NUCLEOTIDE SEQUENCE</scope>
    <source>
        <strain evidence="2">NIOZ-UU159</strain>
    </source>
</reference>
<accession>A0A7S9SUS3</accession>
<keyword evidence="1" id="KW-1133">Transmembrane helix</keyword>
<dbReference type="EMBL" id="MW030596">
    <property type="protein sequence ID" value="QPI16713.1"/>
    <property type="molecule type" value="Genomic_DNA"/>
</dbReference>
<keyword evidence="1" id="KW-0812">Transmembrane</keyword>
<sequence length="78" mass="9278">MSSFKKNDEDSIDNENNIIDILVEYVKDELLKSNIRYEIVKPILIYLLYYLIPFILFIILLNFISTIIAICIVFKYLL</sequence>
<name>A0A7S9SUS3_9VIRU</name>
<proteinExistence type="predicted"/>
<feature type="transmembrane region" description="Helical" evidence="1">
    <location>
        <begin position="47"/>
        <end position="74"/>
    </location>
</feature>
<organism evidence="2">
    <name type="scientific">Virus NIOZ-UU159</name>
    <dbReference type="NCBI Taxonomy" id="2763270"/>
    <lineage>
        <taxon>Viruses</taxon>
    </lineage>
</organism>
<protein>
    <submittedName>
        <fullName evidence="2">Uncharacterized protein</fullName>
    </submittedName>
</protein>
<evidence type="ECO:0000313" key="2">
    <source>
        <dbReference type="EMBL" id="QPI16713.1"/>
    </source>
</evidence>
<gene>
    <name evidence="2" type="ORF">NIOZUU159_00207</name>
</gene>
<keyword evidence="1" id="KW-0472">Membrane</keyword>
<evidence type="ECO:0000256" key="1">
    <source>
        <dbReference type="SAM" id="Phobius"/>
    </source>
</evidence>